<reference evidence="2" key="2">
    <citation type="submission" date="2013-05" db="EMBL/GenBank/DDBJ databases">
        <authorList>
            <person name="Carter J.-M."/>
            <person name="Baker S.C."/>
            <person name="Pink R."/>
            <person name="Carter D.R.F."/>
            <person name="Collins A."/>
            <person name="Tomlin J."/>
            <person name="Gibbs M."/>
            <person name="Breuker C.J."/>
        </authorList>
    </citation>
    <scope>NUCLEOTIDE SEQUENCE</scope>
    <source>
        <tissue evidence="2">Ovary</tissue>
    </source>
</reference>
<feature type="region of interest" description="Disordered" evidence="1">
    <location>
        <begin position="39"/>
        <end position="76"/>
    </location>
</feature>
<evidence type="ECO:0000313" key="2">
    <source>
        <dbReference type="EMBL" id="JAA81170.1"/>
    </source>
</evidence>
<proteinExistence type="predicted"/>
<dbReference type="EMBL" id="GAIX01011390">
    <property type="protein sequence ID" value="JAA81170.1"/>
    <property type="molecule type" value="Transcribed_RNA"/>
</dbReference>
<sequence length="95" mass="10840">KDQPKEDKDKPVKIKPPFERRETYEERCRKILGMIEKDTTETESVSKKNITSTKNLETTVSSPSVSPCRSPSPGESLLVIKNNNKITETTNRNDF</sequence>
<organism evidence="2">
    <name type="scientific">Pararge aegeria</name>
    <name type="common">speckled wood butterfly</name>
    <dbReference type="NCBI Taxonomy" id="116150"/>
    <lineage>
        <taxon>Eukaryota</taxon>
        <taxon>Metazoa</taxon>
        <taxon>Ecdysozoa</taxon>
        <taxon>Arthropoda</taxon>
        <taxon>Hexapoda</taxon>
        <taxon>Insecta</taxon>
        <taxon>Pterygota</taxon>
        <taxon>Neoptera</taxon>
        <taxon>Endopterygota</taxon>
        <taxon>Lepidoptera</taxon>
        <taxon>Glossata</taxon>
        <taxon>Ditrysia</taxon>
        <taxon>Papilionoidea</taxon>
        <taxon>Nymphalidae</taxon>
        <taxon>Satyrinae</taxon>
        <taxon>Satyrini</taxon>
        <taxon>Parargina</taxon>
        <taxon>Pararge</taxon>
    </lineage>
</organism>
<accession>S4P401</accession>
<dbReference type="AlphaFoldDB" id="S4P401"/>
<evidence type="ECO:0000256" key="1">
    <source>
        <dbReference type="SAM" id="MobiDB-lite"/>
    </source>
</evidence>
<feature type="non-terminal residue" evidence="2">
    <location>
        <position position="1"/>
    </location>
</feature>
<name>S4P401_9NEOP</name>
<feature type="non-terminal residue" evidence="2">
    <location>
        <position position="95"/>
    </location>
</feature>
<feature type="compositionally biased region" description="Polar residues" evidence="1">
    <location>
        <begin position="47"/>
        <end position="60"/>
    </location>
</feature>
<feature type="region of interest" description="Disordered" evidence="1">
    <location>
        <begin position="1"/>
        <end position="21"/>
    </location>
</feature>
<protein>
    <submittedName>
        <fullName evidence="2">Uncharacterized protein</fullName>
    </submittedName>
</protein>
<reference evidence="2" key="1">
    <citation type="journal article" date="2013" name="BMC Genomics">
        <title>Unscrambling butterfly oogenesis.</title>
        <authorList>
            <person name="Carter J.M."/>
            <person name="Baker S.C."/>
            <person name="Pink R."/>
            <person name="Carter D.R."/>
            <person name="Collins A."/>
            <person name="Tomlin J."/>
            <person name="Gibbs M."/>
            <person name="Breuker C.J."/>
        </authorList>
    </citation>
    <scope>NUCLEOTIDE SEQUENCE</scope>
    <source>
        <tissue evidence="2">Ovary</tissue>
    </source>
</reference>
<feature type="compositionally biased region" description="Low complexity" evidence="1">
    <location>
        <begin position="61"/>
        <end position="73"/>
    </location>
</feature>